<feature type="compositionally biased region" description="Polar residues" evidence="1">
    <location>
        <begin position="166"/>
        <end position="176"/>
    </location>
</feature>
<evidence type="ECO:0000313" key="2">
    <source>
        <dbReference type="EMBL" id="PSU23060.1"/>
    </source>
</evidence>
<name>A0A2T3IER0_9GAMM</name>
<feature type="region of interest" description="Disordered" evidence="1">
    <location>
        <begin position="155"/>
        <end position="176"/>
    </location>
</feature>
<dbReference type="OrthoDB" id="5465076at2"/>
<proteinExistence type="predicted"/>
<evidence type="ECO:0000313" key="3">
    <source>
        <dbReference type="Proteomes" id="UP000240254"/>
    </source>
</evidence>
<dbReference type="RefSeq" id="WP_065177089.1">
    <property type="nucleotide sequence ID" value="NZ_LZFA01000048.1"/>
</dbReference>
<dbReference type="EMBL" id="PYMK01000034">
    <property type="protein sequence ID" value="PSU23060.1"/>
    <property type="molecule type" value="Genomic_DNA"/>
</dbReference>
<comment type="caution">
    <text evidence="2">The sequence shown here is derived from an EMBL/GenBank/DDBJ whole genome shotgun (WGS) entry which is preliminary data.</text>
</comment>
<organism evidence="2 3">
    <name type="scientific">Photobacterium aquimaris</name>
    <dbReference type="NCBI Taxonomy" id="512643"/>
    <lineage>
        <taxon>Bacteria</taxon>
        <taxon>Pseudomonadati</taxon>
        <taxon>Pseudomonadota</taxon>
        <taxon>Gammaproteobacteria</taxon>
        <taxon>Vibrionales</taxon>
        <taxon>Vibrionaceae</taxon>
        <taxon>Photobacterium</taxon>
    </lineage>
</organism>
<reference evidence="2 3" key="1">
    <citation type="submission" date="2018-03" db="EMBL/GenBank/DDBJ databases">
        <title>Whole genome sequencing of Histamine producing bacteria.</title>
        <authorList>
            <person name="Butler K."/>
        </authorList>
    </citation>
    <scope>NUCLEOTIDE SEQUENCE [LARGE SCALE GENOMIC DNA]</scope>
    <source>
        <strain evidence="2 3">BS2</strain>
    </source>
</reference>
<sequence length="176" mass="19573">MDVKEKIIGGLQPAQVWRDSFIDDARHAVLSGCTSNKKLGCYFGVTHTTMLKWRKKYPPFDVAIRHANRALLNLVTNQMLISATEHKITEEKVLSDGSIVQYQKTLPGNVRAQETLARVLGEAIMDDGDNSWDPKAKIQVSGSEENPLAFIMGEVSKEAESAGPLPSQQPNFRYDD</sequence>
<protein>
    <submittedName>
        <fullName evidence="2">Uncharacterized protein</fullName>
    </submittedName>
</protein>
<dbReference type="Proteomes" id="UP000240254">
    <property type="component" value="Unassembled WGS sequence"/>
</dbReference>
<accession>A0A2T3IER0</accession>
<gene>
    <name evidence="2" type="ORF">CTM88_20050</name>
</gene>
<evidence type="ECO:0000256" key="1">
    <source>
        <dbReference type="SAM" id="MobiDB-lite"/>
    </source>
</evidence>
<dbReference type="AlphaFoldDB" id="A0A2T3IER0"/>